<comment type="caution">
    <text evidence="2">The sequence shown here is derived from an EMBL/GenBank/DDBJ whole genome shotgun (WGS) entry which is preliminary data.</text>
</comment>
<evidence type="ECO:0000313" key="2">
    <source>
        <dbReference type="EMBL" id="CAK0909853.1"/>
    </source>
</evidence>
<dbReference type="Proteomes" id="UP001189429">
    <property type="component" value="Unassembled WGS sequence"/>
</dbReference>
<evidence type="ECO:0000313" key="3">
    <source>
        <dbReference type="Proteomes" id="UP001189429"/>
    </source>
</evidence>
<proteinExistence type="predicted"/>
<feature type="region of interest" description="Disordered" evidence="1">
    <location>
        <begin position="88"/>
        <end position="132"/>
    </location>
</feature>
<accession>A0ABN9YFP5</accession>
<gene>
    <name evidence="2" type="ORF">PCOR1329_LOCUS84168</name>
</gene>
<feature type="non-terminal residue" evidence="2">
    <location>
        <position position="1"/>
    </location>
</feature>
<reference evidence="2" key="1">
    <citation type="submission" date="2023-10" db="EMBL/GenBank/DDBJ databases">
        <authorList>
            <person name="Chen Y."/>
            <person name="Shah S."/>
            <person name="Dougan E. K."/>
            <person name="Thang M."/>
            <person name="Chan C."/>
        </authorList>
    </citation>
    <scope>NUCLEOTIDE SEQUENCE [LARGE SCALE GENOMIC DNA]</scope>
</reference>
<protein>
    <submittedName>
        <fullName evidence="2">Uncharacterized protein</fullName>
    </submittedName>
</protein>
<feature type="non-terminal residue" evidence="2">
    <location>
        <position position="132"/>
    </location>
</feature>
<sequence length="132" mass="13252">AAPAPTALKLIDKVVQGFDLGQCIELGPLLADASLESEMSDADKQEIEARRAQLGSEVQQLAKDLLGPLVEAARKAKELHQQHMLRCASKRQRVEDGGGGSPAAAAGGGEGAAGSGSAVAAAGAQPAAAEAE</sequence>
<feature type="compositionally biased region" description="Gly residues" evidence="1">
    <location>
        <begin position="97"/>
        <end position="114"/>
    </location>
</feature>
<name>A0ABN9YFP5_9DINO</name>
<evidence type="ECO:0000256" key="1">
    <source>
        <dbReference type="SAM" id="MobiDB-lite"/>
    </source>
</evidence>
<organism evidence="2 3">
    <name type="scientific">Prorocentrum cordatum</name>
    <dbReference type="NCBI Taxonomy" id="2364126"/>
    <lineage>
        <taxon>Eukaryota</taxon>
        <taxon>Sar</taxon>
        <taxon>Alveolata</taxon>
        <taxon>Dinophyceae</taxon>
        <taxon>Prorocentrales</taxon>
        <taxon>Prorocentraceae</taxon>
        <taxon>Prorocentrum</taxon>
    </lineage>
</organism>
<feature type="compositionally biased region" description="Low complexity" evidence="1">
    <location>
        <begin position="115"/>
        <end position="132"/>
    </location>
</feature>
<dbReference type="EMBL" id="CAUYUJ010022279">
    <property type="protein sequence ID" value="CAK0909853.1"/>
    <property type="molecule type" value="Genomic_DNA"/>
</dbReference>
<keyword evidence="3" id="KW-1185">Reference proteome</keyword>